<dbReference type="AlphaFoldDB" id="A0A2R4XFA4"/>
<feature type="transmembrane region" description="Helical" evidence="1">
    <location>
        <begin position="75"/>
        <end position="95"/>
    </location>
</feature>
<evidence type="ECO:0008006" key="6">
    <source>
        <dbReference type="Google" id="ProtNLM"/>
    </source>
</evidence>
<dbReference type="InterPro" id="IPR029787">
    <property type="entry name" value="Nucleotide_cyclase"/>
</dbReference>
<feature type="transmembrane region" description="Helical" evidence="1">
    <location>
        <begin position="197"/>
        <end position="217"/>
    </location>
</feature>
<name>A0A2R4XFA4_9BURK</name>
<keyword evidence="1" id="KW-0472">Membrane</keyword>
<organism evidence="4 5">
    <name type="scientific">Orrella marina</name>
    <dbReference type="NCBI Taxonomy" id="2163011"/>
    <lineage>
        <taxon>Bacteria</taxon>
        <taxon>Pseudomonadati</taxon>
        <taxon>Pseudomonadota</taxon>
        <taxon>Betaproteobacteria</taxon>
        <taxon>Burkholderiales</taxon>
        <taxon>Alcaligenaceae</taxon>
        <taxon>Orrella</taxon>
    </lineage>
</organism>
<dbReference type="GO" id="GO:0071111">
    <property type="term" value="F:cyclic-guanylate-specific phosphodiesterase activity"/>
    <property type="evidence" value="ECO:0007669"/>
    <property type="project" value="InterPro"/>
</dbReference>
<dbReference type="CDD" id="cd01948">
    <property type="entry name" value="EAL"/>
    <property type="match status" value="1"/>
</dbReference>
<dbReference type="Pfam" id="PF00990">
    <property type="entry name" value="GGDEF"/>
    <property type="match status" value="1"/>
</dbReference>
<dbReference type="PROSITE" id="PS50887">
    <property type="entry name" value="GGDEF"/>
    <property type="match status" value="1"/>
</dbReference>
<evidence type="ECO:0000313" key="5">
    <source>
        <dbReference type="Proteomes" id="UP000244571"/>
    </source>
</evidence>
<dbReference type="Gene3D" id="3.20.20.450">
    <property type="entry name" value="EAL domain"/>
    <property type="match status" value="1"/>
</dbReference>
<dbReference type="PROSITE" id="PS50883">
    <property type="entry name" value="EAL"/>
    <property type="match status" value="1"/>
</dbReference>
<proteinExistence type="predicted"/>
<evidence type="ECO:0000259" key="3">
    <source>
        <dbReference type="PROSITE" id="PS50887"/>
    </source>
</evidence>
<dbReference type="CDD" id="cd01949">
    <property type="entry name" value="GGDEF"/>
    <property type="match status" value="1"/>
</dbReference>
<dbReference type="Pfam" id="PF00563">
    <property type="entry name" value="EAL"/>
    <property type="match status" value="1"/>
</dbReference>
<dbReference type="SUPFAM" id="SSF141868">
    <property type="entry name" value="EAL domain-like"/>
    <property type="match status" value="1"/>
</dbReference>
<feature type="transmembrane region" description="Helical" evidence="1">
    <location>
        <begin position="107"/>
        <end position="126"/>
    </location>
</feature>
<feature type="transmembrane region" description="Helical" evidence="1">
    <location>
        <begin position="162"/>
        <end position="182"/>
    </location>
</feature>
<dbReference type="InterPro" id="IPR050706">
    <property type="entry name" value="Cyclic-di-GMP_PDE-like"/>
</dbReference>
<dbReference type="SUPFAM" id="SSF55073">
    <property type="entry name" value="Nucleotide cyclase"/>
    <property type="match status" value="1"/>
</dbReference>
<evidence type="ECO:0000256" key="1">
    <source>
        <dbReference type="SAM" id="Phobius"/>
    </source>
</evidence>
<dbReference type="InterPro" id="IPR043128">
    <property type="entry name" value="Rev_trsase/Diguanyl_cyclase"/>
</dbReference>
<evidence type="ECO:0000259" key="2">
    <source>
        <dbReference type="PROSITE" id="PS50883"/>
    </source>
</evidence>
<keyword evidence="1" id="KW-0812">Transmembrane</keyword>
<dbReference type="Gene3D" id="3.30.70.270">
    <property type="match status" value="1"/>
</dbReference>
<feature type="domain" description="GGDEF" evidence="3">
    <location>
        <begin position="524"/>
        <end position="656"/>
    </location>
</feature>
<protein>
    <recommendedName>
        <fullName evidence="6">EAL domain-containing protein</fullName>
    </recommendedName>
</protein>
<keyword evidence="5" id="KW-1185">Reference proteome</keyword>
<dbReference type="SMART" id="SM00267">
    <property type="entry name" value="GGDEF"/>
    <property type="match status" value="1"/>
</dbReference>
<dbReference type="InterPro" id="IPR035919">
    <property type="entry name" value="EAL_sf"/>
</dbReference>
<dbReference type="PANTHER" id="PTHR33121:SF79">
    <property type="entry name" value="CYCLIC DI-GMP PHOSPHODIESTERASE PDED-RELATED"/>
    <property type="match status" value="1"/>
</dbReference>
<evidence type="ECO:0000313" key="4">
    <source>
        <dbReference type="EMBL" id="AWB32488.1"/>
    </source>
</evidence>
<dbReference type="Proteomes" id="UP000244571">
    <property type="component" value="Chromosome"/>
</dbReference>
<dbReference type="InterPro" id="IPR001633">
    <property type="entry name" value="EAL_dom"/>
</dbReference>
<accession>A0A2R4XFA4</accession>
<dbReference type="EMBL" id="CP028901">
    <property type="protein sequence ID" value="AWB32488.1"/>
    <property type="molecule type" value="Genomic_DNA"/>
</dbReference>
<feature type="domain" description="EAL" evidence="2">
    <location>
        <begin position="665"/>
        <end position="919"/>
    </location>
</feature>
<dbReference type="InterPro" id="IPR000160">
    <property type="entry name" value="GGDEF_dom"/>
</dbReference>
<sequence>MQLLLLSHPLDLGTTIHLIIARQGATCRLAESCRSVCVSAMPTNKRLSSGLDTRVDKSTQVTGDWDLTVRHQARVILLVSSVAAGWLGLFGLLGLRDLGEPLAPYRFVAPQVSIALLGASLSLVIAQLRPEFARPLAVLAALMTVLTLVAGRGLSLWQSHWLSFEVLGYVIVWVAICSVWVLGDARRLLLYAWPDRASIVMTVLGTLFSIGGAYWLVAQESRQTQRMVETRVEEIAETLNDSLKESIAVFSRMAERWNSLDHPPSLSYIDLEFLSYLRDMPHASTIVALDANLDLVHGRPDSTQGYEDMRHLVSEDAPSQMLAQIRDEGRVDLITPHLSPDPDRVGFVAAGWGNDKDWGGIVLTTLDVPKLVERAFHLRQVPCCLEVLSEGIPVFQKTRSSQQDLGTQAGTGSGSTTGADETDLKIYLASTSFELSGENYQVRYWINPSEPLSMQNPFALVFLGLGLVFTFIVNNSQRLAYIANARARQVQHRALHDVITELPNRQMLEQYLEGYCQEHRHCERPVSLLLLSMEGLRLINDSIGHAVGDGLLRATAAKVRERVPHTSMVARIDGGHFAICVLGLSRTELDTLAADLVHAVAEPVRVEPHLLRVSSVIGIASSIPNAIDAGSLLRQADLAMLEARKLGRDTWCHYTGDLGAAVSERMSISTDLQNAVQDNQLTLHYQPVVDGWTGAIVGYEALMRWYHPSHGFIPPNRFIPMAEESGQIVELTQWALDCAARAATRMNQGLPHDIYVAVNISTLVFRRTDFVERVTDVLKRHNIPARWLEIEITESMLLDDFASAIEKLRELGALGVRIALDDFGTGYSSLNYLKRLPIHKIKLDRSFVNDIVEDPADAAIARAVLAVAGLLKLTVIVEGVETERQFAFLKRLRFTQFQGYLFAKPLPLETVLASLLAASGYQVLPDAAQPSQARSVLLIGAESVSHKTLEMLFYQTHFRVLQAHSTADAMAQLATSPVDALICIQPSSGEQTRSRIIDLFGRVRHLHPQTRRVLVADVSVRESLVDALSDGDIERMLALPLDPDSLLDLIRNDLGR</sequence>
<feature type="transmembrane region" description="Helical" evidence="1">
    <location>
        <begin position="132"/>
        <end position="150"/>
    </location>
</feature>
<dbReference type="NCBIfam" id="TIGR00254">
    <property type="entry name" value="GGDEF"/>
    <property type="match status" value="1"/>
</dbReference>
<keyword evidence="1" id="KW-1133">Transmembrane helix</keyword>
<dbReference type="PANTHER" id="PTHR33121">
    <property type="entry name" value="CYCLIC DI-GMP PHOSPHODIESTERASE PDEF"/>
    <property type="match status" value="1"/>
</dbReference>
<dbReference type="SMART" id="SM00052">
    <property type="entry name" value="EAL"/>
    <property type="match status" value="1"/>
</dbReference>
<dbReference type="KEGG" id="boz:DBV39_00765"/>
<reference evidence="4 5" key="1">
    <citation type="submission" date="2018-04" db="EMBL/GenBank/DDBJ databases">
        <title>Bordetella sp. HZ20 isolated from seawater.</title>
        <authorList>
            <person name="Sun C."/>
        </authorList>
    </citation>
    <scope>NUCLEOTIDE SEQUENCE [LARGE SCALE GENOMIC DNA]</scope>
    <source>
        <strain evidence="4 5">HZ20</strain>
    </source>
</reference>
<dbReference type="Gene3D" id="3.40.50.2300">
    <property type="match status" value="1"/>
</dbReference>
<gene>
    <name evidence="4" type="ORF">DBV39_00765</name>
</gene>